<dbReference type="Pfam" id="PF02481">
    <property type="entry name" value="DNA_processg_A"/>
    <property type="match status" value="1"/>
</dbReference>
<evidence type="ECO:0000259" key="2">
    <source>
        <dbReference type="Pfam" id="PF02481"/>
    </source>
</evidence>
<evidence type="ECO:0000313" key="3">
    <source>
        <dbReference type="EMBL" id="QXN94767.1"/>
    </source>
</evidence>
<evidence type="ECO:0000313" key="4">
    <source>
        <dbReference type="Proteomes" id="UP000694257"/>
    </source>
</evidence>
<dbReference type="Proteomes" id="UP000694257">
    <property type="component" value="Chromosome"/>
</dbReference>
<evidence type="ECO:0000256" key="1">
    <source>
        <dbReference type="ARBA" id="ARBA00006525"/>
    </source>
</evidence>
<accession>A0ABX8S0N7</accession>
<dbReference type="InterPro" id="IPR057666">
    <property type="entry name" value="DrpA_SLOG"/>
</dbReference>
<keyword evidence="4" id="KW-1185">Reference proteome</keyword>
<proteinExistence type="inferred from homology"/>
<sequence length="322" mass="33732">MDCTVRSSDLVPISDARRLAWAVLSRAACGPSRALWQLVDELGVENAAAAVAAGDVPVAVDHRVLERGDPDLAARDLETLHRIGGRLLTPEDPEWPTQRLAQLATRANAHADCVAPLALWVLGSASLRGVSEDPTVAVVGSGAGSGYGDLVTTMFVEDFAARGWTICSGGTMGIASRAHRVALAAAASTVAVLACGIDRAYLQHNQDLVEQIATAGLLVTEYPPQTPISRSKARARARMVAAFADAVVAIEAGRGSLARQAVFWASRLDRAAYAVPGPVTSPESAGCHDLITMDAAQLVTTAADIPHPQYRNDRAGLPEAHV</sequence>
<dbReference type="PANTHER" id="PTHR43022:SF1">
    <property type="entry name" value="PROTEIN SMF"/>
    <property type="match status" value="1"/>
</dbReference>
<dbReference type="RefSeq" id="WP_218477424.1">
    <property type="nucleotide sequence ID" value="NZ_BAABJN010000007.1"/>
</dbReference>
<gene>
    <name evidence="3" type="ORF">KV110_17985</name>
</gene>
<name>A0ABX8S0N7_NOCIO</name>
<dbReference type="InterPro" id="IPR003488">
    <property type="entry name" value="DprA"/>
</dbReference>
<feature type="domain" description="Smf/DprA SLOG" evidence="2">
    <location>
        <begin position="87"/>
        <end position="305"/>
    </location>
</feature>
<protein>
    <submittedName>
        <fullName evidence="3">DNA-protecting protein DprA</fullName>
    </submittedName>
</protein>
<dbReference type="PANTHER" id="PTHR43022">
    <property type="entry name" value="PROTEIN SMF"/>
    <property type="match status" value="1"/>
</dbReference>
<organism evidence="3 4">
    <name type="scientific">Nocardia iowensis</name>
    <dbReference type="NCBI Taxonomy" id="204891"/>
    <lineage>
        <taxon>Bacteria</taxon>
        <taxon>Bacillati</taxon>
        <taxon>Actinomycetota</taxon>
        <taxon>Actinomycetes</taxon>
        <taxon>Mycobacteriales</taxon>
        <taxon>Nocardiaceae</taxon>
        <taxon>Nocardia</taxon>
    </lineage>
</organism>
<reference evidence="3 4" key="1">
    <citation type="submission" date="2021-07" db="EMBL/GenBank/DDBJ databases">
        <title>Whole Genome Sequence of Nocardia Iowensis.</title>
        <authorList>
            <person name="Lamm A."/>
            <person name="Collins-Fairclough A.M."/>
            <person name="Bunk B."/>
            <person name="Sproer C."/>
        </authorList>
    </citation>
    <scope>NUCLEOTIDE SEQUENCE [LARGE SCALE GENOMIC DNA]</scope>
    <source>
        <strain evidence="3 4">NRRL 5646</strain>
    </source>
</reference>
<comment type="similarity">
    <text evidence="1">Belongs to the DprA/Smf family.</text>
</comment>
<dbReference type="EMBL" id="CP078145">
    <property type="protein sequence ID" value="QXN94767.1"/>
    <property type="molecule type" value="Genomic_DNA"/>
</dbReference>